<dbReference type="EC" id="2.1.1.72" evidence="1"/>
<gene>
    <name evidence="7" type="primary">pglX</name>
    <name evidence="7" type="ORF">QNI29_02145</name>
</gene>
<name>A0ABY8V0F7_9BACI</name>
<dbReference type="InterPro" id="IPR047939">
    <property type="entry name" value="BREX_1_PglX"/>
</dbReference>
<keyword evidence="2 7" id="KW-0489">Methyltransferase</keyword>
<dbReference type="PRINTS" id="PR00507">
    <property type="entry name" value="N12N6MTFRASE"/>
</dbReference>
<comment type="catalytic activity">
    <reaction evidence="5">
        <text>a 2'-deoxyadenosine in DNA + S-adenosyl-L-methionine = an N(6)-methyl-2'-deoxyadenosine in DNA + S-adenosyl-L-homocysteine + H(+)</text>
        <dbReference type="Rhea" id="RHEA:15197"/>
        <dbReference type="Rhea" id="RHEA-COMP:12418"/>
        <dbReference type="Rhea" id="RHEA-COMP:12419"/>
        <dbReference type="ChEBI" id="CHEBI:15378"/>
        <dbReference type="ChEBI" id="CHEBI:57856"/>
        <dbReference type="ChEBI" id="CHEBI:59789"/>
        <dbReference type="ChEBI" id="CHEBI:90615"/>
        <dbReference type="ChEBI" id="CHEBI:90616"/>
        <dbReference type="EC" id="2.1.1.72"/>
    </reaction>
</comment>
<evidence type="ECO:0000256" key="4">
    <source>
        <dbReference type="ARBA" id="ARBA00022691"/>
    </source>
</evidence>
<organism evidence="7 8">
    <name type="scientific">Pontibacillus chungwhensis</name>
    <dbReference type="NCBI Taxonomy" id="265426"/>
    <lineage>
        <taxon>Bacteria</taxon>
        <taxon>Bacillati</taxon>
        <taxon>Bacillota</taxon>
        <taxon>Bacilli</taxon>
        <taxon>Bacillales</taxon>
        <taxon>Bacillaceae</taxon>
        <taxon>Pontibacillus</taxon>
    </lineage>
</organism>
<evidence type="ECO:0000313" key="8">
    <source>
        <dbReference type="Proteomes" id="UP001236652"/>
    </source>
</evidence>
<accession>A0ABY8V0F7</accession>
<dbReference type="NCBIfam" id="NF033452">
    <property type="entry name" value="BREX_1_MTaseX"/>
    <property type="match status" value="1"/>
</dbReference>
<feature type="domain" description="Type II methyltransferase M.TaqI-like" evidence="6">
    <location>
        <begin position="346"/>
        <end position="567"/>
    </location>
</feature>
<dbReference type="GO" id="GO:0009007">
    <property type="term" value="F:site-specific DNA-methyltransferase (adenine-specific) activity"/>
    <property type="evidence" value="ECO:0007669"/>
    <property type="project" value="UniProtKB-EC"/>
</dbReference>
<dbReference type="InterPro" id="IPR011639">
    <property type="entry name" value="MethylTrfase_TaqI-like_dom"/>
</dbReference>
<dbReference type="SUPFAM" id="SSF53335">
    <property type="entry name" value="S-adenosyl-L-methionine-dependent methyltransferases"/>
    <property type="match status" value="1"/>
</dbReference>
<evidence type="ECO:0000256" key="3">
    <source>
        <dbReference type="ARBA" id="ARBA00022679"/>
    </source>
</evidence>
<sequence length="1163" mass="137357">MNKVELKKFAVEARRDLINKVSLKAGQYGIQEDIQELKLEENYGQIFVNGKPYPSEMKHAFHLLQQRLSAVGYNQLIEEVAYTWFNRIIAIRYMEVNNYLPDRVNVLSSSTGKNEPDILHQYETMNLNVDHQKINEWIQKGYNNQAFRKLFIAQCNALHLSFPFLFEEINDYTELLLPEFLLDSESIIIELVKNQELAESFKEVEVIGWVYQFYISEPKNKVFSNLNKKKKIGKNEIPAATQLFTPKWIGQYMVENSLGQLWLESNPDSELKENMNYYIEQSTQEKDVQKVLNTIRYSNINIEEITLIDPCCGSGHLLVYAFDLFYKMYEESGYLRTEIPKLILENNLYGIDIDYRAVQLSSFALIMKAREKSRRIFKQNPQLNIYEILETNSLDINEIIHFLGCNNQEERDLRHIYNSFYDAKNYGSLIVPTNLDYKHYLYLINKAYESEVTLENYILFEQLREFEDILTLCSVVGNKYDVSITNPPYMGSRKAMNKNLKEFVNKYYPESKSDLYACFIERCNTFTKLNGMSSLVTQHSFMFTDDYKKLRKKLLENTHFLSLVHLGTGSFPEINGEIVQTTMFVLRKTYIKRYRGEFVRLVDYKGDLKQLNLHNDNNHYNRYVNEDFKKVKGFPLSYWMSENMKKTFLEYGSFEDIGNPRAGITTGDNEKFVRFWAEVNYEEIGFQKENISEFHSTESKYVPYNKGGKQRKWYGNNEFVLKFDKKHYKLLENQGNHLPSRQYYFRKSITWSDISGRKFAARYCDYGFVFDVKGSSGFPAYEDIYYVLALLNSSLTPRYIDTLNPTLSTQVGDLKRIPIVEVNEDVKQKINELSRENVNIAKDDWDRSELSWDFVRNPLINYFDESCAIDKAFNDWKAKTYKNLYKLKENEEKLNHIFINLYQLQGEMQPEVETKDLPFSVAEREAEAKSFLSYFIGCVVGRYSLDYEGVSFAGGKFDVSKYKKFQPTTYGLIQFTDEHYFDNDIIVRLREFLSVAFSTDNVVENMRWLAESLKIKNNESPEERLRRYFLDEFFKDHCKMYQKRPIYWLVDSGKQKGLRTLIYMHRYQPDTMATIRFEHLQEIQSKYQNEIDMIDTRLANPSLTTTDRRNLEKSKTSFQKKIEELQEFDKHLATYANEQMDIDLDDGVKVNYAKFDKVLAKIK</sequence>
<dbReference type="InterPro" id="IPR029063">
    <property type="entry name" value="SAM-dependent_MTases_sf"/>
</dbReference>
<dbReference type="Pfam" id="PF07669">
    <property type="entry name" value="Eco57I"/>
    <property type="match status" value="1"/>
</dbReference>
<evidence type="ECO:0000256" key="1">
    <source>
        <dbReference type="ARBA" id="ARBA00011900"/>
    </source>
</evidence>
<evidence type="ECO:0000259" key="6">
    <source>
        <dbReference type="Pfam" id="PF07669"/>
    </source>
</evidence>
<dbReference type="PANTHER" id="PTHR33841:SF1">
    <property type="entry name" value="DNA METHYLTRANSFERASE A"/>
    <property type="match status" value="1"/>
</dbReference>
<dbReference type="Proteomes" id="UP001236652">
    <property type="component" value="Chromosome"/>
</dbReference>
<evidence type="ECO:0000256" key="5">
    <source>
        <dbReference type="ARBA" id="ARBA00047942"/>
    </source>
</evidence>
<proteinExistence type="predicted"/>
<evidence type="ECO:0000256" key="2">
    <source>
        <dbReference type="ARBA" id="ARBA00022603"/>
    </source>
</evidence>
<dbReference type="Gene3D" id="3.40.50.150">
    <property type="entry name" value="Vaccinia Virus protein VP39"/>
    <property type="match status" value="1"/>
</dbReference>
<protein>
    <recommendedName>
        <fullName evidence="1">site-specific DNA-methyltransferase (adenine-specific)</fullName>
        <ecNumber evidence="1">2.1.1.72</ecNumber>
    </recommendedName>
</protein>
<dbReference type="EMBL" id="CP126446">
    <property type="protein sequence ID" value="WIF98491.1"/>
    <property type="molecule type" value="Genomic_DNA"/>
</dbReference>
<keyword evidence="8" id="KW-1185">Reference proteome</keyword>
<dbReference type="RefSeq" id="WP_231419116.1">
    <property type="nucleotide sequence ID" value="NZ_CP126446.1"/>
</dbReference>
<keyword evidence="4" id="KW-0949">S-adenosyl-L-methionine</keyword>
<evidence type="ECO:0000313" key="7">
    <source>
        <dbReference type="EMBL" id="WIF98491.1"/>
    </source>
</evidence>
<dbReference type="PANTHER" id="PTHR33841">
    <property type="entry name" value="DNA METHYLTRANSFERASE YEEA-RELATED"/>
    <property type="match status" value="1"/>
</dbReference>
<dbReference type="GO" id="GO:0032259">
    <property type="term" value="P:methylation"/>
    <property type="evidence" value="ECO:0007669"/>
    <property type="project" value="UniProtKB-KW"/>
</dbReference>
<dbReference type="InterPro" id="IPR050953">
    <property type="entry name" value="N4_N6_ade-DNA_methylase"/>
</dbReference>
<reference evidence="7 8" key="1">
    <citation type="submission" date="2023-05" db="EMBL/GenBank/DDBJ databases">
        <title>Comparative genomics reveals the evidence of polycyclic aromatic hydrocarbons degradation in moderately halophilic genus Pontibacillus.</title>
        <authorList>
            <person name="Yang H."/>
            <person name="Qian Z."/>
        </authorList>
    </citation>
    <scope>NUCLEOTIDE SEQUENCE [LARGE SCALE GENOMIC DNA]</scope>
    <source>
        <strain evidence="8">HN14</strain>
    </source>
</reference>
<keyword evidence="3 7" id="KW-0808">Transferase</keyword>